<gene>
    <name evidence="3" type="ORF">HPO_08698</name>
</gene>
<dbReference type="STRING" id="1280954.HPO_08698"/>
<dbReference type="PATRIC" id="fig|1280954.3.peg.1762"/>
<dbReference type="AlphaFoldDB" id="A0A062VJ50"/>
<evidence type="ECO:0000256" key="1">
    <source>
        <dbReference type="ARBA" id="ARBA00006817"/>
    </source>
</evidence>
<proteinExistence type="inferred from homology"/>
<sequence>MTQTTKSSAYGQLVEPTVLKLERLLPGPVERVWDYLTQSELRRQWLASGVMDLSPGTEFEFVWRNDELTDPPGARPDGMGAENRMTCKILDVDPPRRLFISWGVQSDVLFELAEKGEDTLLTITHRRPPTRDVLLSVSAGWHAHVDVLEAKLAGTKAAPHWDNWVRLRSEYDRRFSA</sequence>
<dbReference type="RefSeq" id="WP_035597209.1">
    <property type="nucleotide sequence ID" value="NZ_ARYM01000009.1"/>
</dbReference>
<dbReference type="Gene3D" id="3.30.530.20">
    <property type="match status" value="1"/>
</dbReference>
<dbReference type="CDD" id="cd08899">
    <property type="entry name" value="SRPBCC_CalC_Aha1-like_6"/>
    <property type="match status" value="1"/>
</dbReference>
<evidence type="ECO:0000313" key="3">
    <source>
        <dbReference type="EMBL" id="KCZ98620.1"/>
    </source>
</evidence>
<evidence type="ECO:0000259" key="2">
    <source>
        <dbReference type="Pfam" id="PF08327"/>
    </source>
</evidence>
<comment type="similarity">
    <text evidence="1">Belongs to the AHA1 family.</text>
</comment>
<dbReference type="InterPro" id="IPR013538">
    <property type="entry name" value="ASHA1/2-like_C"/>
</dbReference>
<dbReference type="Pfam" id="PF08327">
    <property type="entry name" value="AHSA1"/>
    <property type="match status" value="1"/>
</dbReference>
<dbReference type="InterPro" id="IPR023393">
    <property type="entry name" value="START-like_dom_sf"/>
</dbReference>
<dbReference type="eggNOG" id="COG3832">
    <property type="taxonomic scope" value="Bacteria"/>
</dbReference>
<feature type="domain" description="Activator of Hsp90 ATPase homologue 1/2-like C-terminal" evidence="2">
    <location>
        <begin position="28"/>
        <end position="151"/>
    </location>
</feature>
<comment type="caution">
    <text evidence="3">The sequence shown here is derived from an EMBL/GenBank/DDBJ whole genome shotgun (WGS) entry which is preliminary data.</text>
</comment>
<dbReference type="SUPFAM" id="SSF55961">
    <property type="entry name" value="Bet v1-like"/>
    <property type="match status" value="1"/>
</dbReference>
<dbReference type="EMBL" id="ARYM01000009">
    <property type="protein sequence ID" value="KCZ98620.1"/>
    <property type="molecule type" value="Genomic_DNA"/>
</dbReference>
<name>A0A062VJ50_9PROT</name>
<organism evidence="3 4">
    <name type="scientific">Hyphomonas polymorpha PS728</name>
    <dbReference type="NCBI Taxonomy" id="1280954"/>
    <lineage>
        <taxon>Bacteria</taxon>
        <taxon>Pseudomonadati</taxon>
        <taxon>Pseudomonadota</taxon>
        <taxon>Alphaproteobacteria</taxon>
        <taxon>Hyphomonadales</taxon>
        <taxon>Hyphomonadaceae</taxon>
        <taxon>Hyphomonas</taxon>
    </lineage>
</organism>
<dbReference type="Proteomes" id="UP000027100">
    <property type="component" value="Unassembled WGS sequence"/>
</dbReference>
<protein>
    <recommendedName>
        <fullName evidence="2">Activator of Hsp90 ATPase homologue 1/2-like C-terminal domain-containing protein</fullName>
    </recommendedName>
</protein>
<reference evidence="3 4" key="1">
    <citation type="journal article" date="2014" name="Antonie Van Leeuwenhoek">
        <title>Hyphomonas beringensis sp. nov. and Hyphomonas chukchiensis sp. nov., isolated from surface seawater of the Bering Sea and Chukchi Sea.</title>
        <authorList>
            <person name="Li C."/>
            <person name="Lai Q."/>
            <person name="Li G."/>
            <person name="Dong C."/>
            <person name="Wang J."/>
            <person name="Liao Y."/>
            <person name="Shao Z."/>
        </authorList>
    </citation>
    <scope>NUCLEOTIDE SEQUENCE [LARGE SCALE GENOMIC DNA]</scope>
    <source>
        <strain evidence="3 4">PS728</strain>
    </source>
</reference>
<accession>A0A062VJ50</accession>
<evidence type="ECO:0000313" key="4">
    <source>
        <dbReference type="Proteomes" id="UP000027100"/>
    </source>
</evidence>
<keyword evidence="4" id="KW-1185">Reference proteome</keyword>
<dbReference type="OrthoDB" id="9800600at2"/>